<organism evidence="1 2">
    <name type="scientific">Francisella orientalis</name>
    <dbReference type="NCBI Taxonomy" id="299583"/>
    <lineage>
        <taxon>Bacteria</taxon>
        <taxon>Pseudomonadati</taxon>
        <taxon>Pseudomonadota</taxon>
        <taxon>Gammaproteobacteria</taxon>
        <taxon>Thiotrichales</taxon>
        <taxon>Francisellaceae</taxon>
        <taxon>Francisella</taxon>
    </lineage>
</organism>
<name>A0ABM5U6I4_9GAMM</name>
<protein>
    <submittedName>
        <fullName evidence="1">Lycopene_cycl, Lycopene cyclase</fullName>
    </submittedName>
</protein>
<evidence type="ECO:0000313" key="1">
    <source>
        <dbReference type="EMBL" id="AKN88810.1"/>
    </source>
</evidence>
<dbReference type="RefSeq" id="WP_014715621.1">
    <property type="nucleotide sequence ID" value="NZ_CP011923.2"/>
</dbReference>
<proteinExistence type="predicted"/>
<accession>A0ABM5U6I4</accession>
<gene>
    <name evidence="1" type="ORF">FNO190_1110</name>
</gene>
<dbReference type="GeneID" id="83161245"/>
<dbReference type="Proteomes" id="UP000035930">
    <property type="component" value="Chromosome"/>
</dbReference>
<sequence length="40" mass="4492">MAIAENIGYDATGKETGNNELDEIQKHLTKFIKDIEDGRI</sequence>
<evidence type="ECO:0000313" key="2">
    <source>
        <dbReference type="Proteomes" id="UP000035930"/>
    </source>
</evidence>
<keyword evidence="2" id="KW-1185">Reference proteome</keyword>
<dbReference type="EMBL" id="CP011923">
    <property type="protein sequence ID" value="AKN88810.1"/>
    <property type="molecule type" value="Genomic_DNA"/>
</dbReference>
<reference evidence="1" key="1">
    <citation type="submission" date="2017-08" db="EMBL/GenBank/DDBJ databases">
        <title>Complete Genome Sequence of Francisella noatunensis subsp. orientalis strain FNO190.</title>
        <authorList>
            <person name="Pereira F.L."/>
            <person name="Goncalves L.A."/>
            <person name="Guilherme T.C."/>
            <person name="Soares S.C."/>
            <person name="Dorella F.A."/>
            <person name="Carvalho A.F."/>
            <person name="Leibowitz M.P."/>
            <person name="Leal C.A.G."/>
            <person name="Azevedo V.A.C."/>
            <person name="Figueiredo H.C.P."/>
        </authorList>
    </citation>
    <scope>NUCLEOTIDE SEQUENCE</scope>
    <source>
        <strain evidence="1">FNO190</strain>
    </source>
</reference>